<dbReference type="SMART" id="SM00354">
    <property type="entry name" value="HTH_LACI"/>
    <property type="match status" value="1"/>
</dbReference>
<keyword evidence="1" id="KW-0805">Transcription regulation</keyword>
<dbReference type="Gene3D" id="1.10.260.40">
    <property type="entry name" value="lambda repressor-like DNA-binding domains"/>
    <property type="match status" value="1"/>
</dbReference>
<dbReference type="PANTHER" id="PTHR30146:SF153">
    <property type="entry name" value="LACTOSE OPERON REPRESSOR"/>
    <property type="match status" value="1"/>
</dbReference>
<feature type="domain" description="HTH lacI-type" evidence="4">
    <location>
        <begin position="5"/>
        <end position="61"/>
    </location>
</feature>
<dbReference type="CDD" id="cd01392">
    <property type="entry name" value="HTH_LacI"/>
    <property type="match status" value="1"/>
</dbReference>
<dbReference type="Pfam" id="PF00356">
    <property type="entry name" value="LacI"/>
    <property type="match status" value="1"/>
</dbReference>
<dbReference type="SUPFAM" id="SSF47413">
    <property type="entry name" value="lambda repressor-like DNA-binding domains"/>
    <property type="match status" value="1"/>
</dbReference>
<dbReference type="PROSITE" id="PS50932">
    <property type="entry name" value="HTH_LACI_2"/>
    <property type="match status" value="1"/>
</dbReference>
<evidence type="ECO:0000256" key="3">
    <source>
        <dbReference type="ARBA" id="ARBA00023163"/>
    </source>
</evidence>
<dbReference type="PRINTS" id="PR00036">
    <property type="entry name" value="HTHLACI"/>
</dbReference>
<evidence type="ECO:0000256" key="2">
    <source>
        <dbReference type="ARBA" id="ARBA00023125"/>
    </source>
</evidence>
<reference evidence="5 6" key="1">
    <citation type="submission" date="2019-10" db="EMBL/GenBank/DDBJ databases">
        <title>Genome sequence of Luteimicrobium xylanilyticum HY-24.</title>
        <authorList>
            <person name="Kim D.Y."/>
            <person name="Park H.-Y."/>
        </authorList>
    </citation>
    <scope>NUCLEOTIDE SEQUENCE [LARGE SCALE GENOMIC DNA]</scope>
    <source>
        <strain evidence="5 6">HY-24</strain>
    </source>
</reference>
<sequence>MPGPVTLADVAREAGVSLATASRAINGSSTRTVGAALRDRVVDAARRLGYMPDANAQAMARGRTTSVGLLVHDVADPYFAGIAAGVTSLADERGLMVTLAITGHRAEREIELVHLLRRQRARAIVVAGSRLDGGATDARLLDALRAYRGDGGAVAVVGAPLGDLPVVEIENRTAAAALARALHGIGYRRFGLLTGPEGHLTAQLRLDGLLEGLGGEAEHPVVVRTDFTRDGGHDGTLELLRRGLPEVVVAGNDVMAMGAMAALREHGLHVPDDVAVAGFDDIPTLRDVHPALTTVHLPLEEVGRAALRAALDEGTARDALIEGQVVLRESTPSRA</sequence>
<dbReference type="CDD" id="cd06267">
    <property type="entry name" value="PBP1_LacI_sugar_binding-like"/>
    <property type="match status" value="1"/>
</dbReference>
<keyword evidence="6" id="KW-1185">Reference proteome</keyword>
<dbReference type="InterPro" id="IPR046335">
    <property type="entry name" value="LacI/GalR-like_sensor"/>
</dbReference>
<dbReference type="GO" id="GO:0003700">
    <property type="term" value="F:DNA-binding transcription factor activity"/>
    <property type="evidence" value="ECO:0007669"/>
    <property type="project" value="TreeGrafter"/>
</dbReference>
<keyword evidence="2" id="KW-0238">DNA-binding</keyword>
<gene>
    <name evidence="5" type="ORF">KDY119_02312</name>
</gene>
<organism evidence="5 6">
    <name type="scientific">Luteimicrobium xylanilyticum</name>
    <dbReference type="NCBI Taxonomy" id="1133546"/>
    <lineage>
        <taxon>Bacteria</taxon>
        <taxon>Bacillati</taxon>
        <taxon>Actinomycetota</taxon>
        <taxon>Actinomycetes</taxon>
        <taxon>Micrococcales</taxon>
        <taxon>Luteimicrobium</taxon>
    </lineage>
</organism>
<dbReference type="EMBL" id="CP045529">
    <property type="protein sequence ID" value="QFU98793.1"/>
    <property type="molecule type" value="Genomic_DNA"/>
</dbReference>
<dbReference type="Pfam" id="PF13377">
    <property type="entry name" value="Peripla_BP_3"/>
    <property type="match status" value="1"/>
</dbReference>
<dbReference type="InterPro" id="IPR000843">
    <property type="entry name" value="HTH_LacI"/>
</dbReference>
<dbReference type="InterPro" id="IPR028082">
    <property type="entry name" value="Peripla_BP_I"/>
</dbReference>
<dbReference type="AlphaFoldDB" id="A0A5P9QBH2"/>
<dbReference type="PANTHER" id="PTHR30146">
    <property type="entry name" value="LACI-RELATED TRANSCRIPTIONAL REPRESSOR"/>
    <property type="match status" value="1"/>
</dbReference>
<keyword evidence="3" id="KW-0804">Transcription</keyword>
<dbReference type="InterPro" id="IPR010982">
    <property type="entry name" value="Lambda_DNA-bd_dom_sf"/>
</dbReference>
<dbReference type="SUPFAM" id="SSF53822">
    <property type="entry name" value="Periplasmic binding protein-like I"/>
    <property type="match status" value="1"/>
</dbReference>
<dbReference type="RefSeq" id="WP_036950549.1">
    <property type="nucleotide sequence ID" value="NZ_BAABIH010000017.1"/>
</dbReference>
<dbReference type="KEGG" id="lxl:KDY119_02312"/>
<accession>A0A5P9QBH2</accession>
<proteinExistence type="predicted"/>
<name>A0A5P9QBH2_9MICO</name>
<dbReference type="PROSITE" id="PS00356">
    <property type="entry name" value="HTH_LACI_1"/>
    <property type="match status" value="1"/>
</dbReference>
<evidence type="ECO:0000259" key="4">
    <source>
        <dbReference type="PROSITE" id="PS50932"/>
    </source>
</evidence>
<evidence type="ECO:0000256" key="1">
    <source>
        <dbReference type="ARBA" id="ARBA00023015"/>
    </source>
</evidence>
<dbReference type="Gene3D" id="3.40.50.2300">
    <property type="match status" value="2"/>
</dbReference>
<dbReference type="Proteomes" id="UP000326702">
    <property type="component" value="Chromosome"/>
</dbReference>
<evidence type="ECO:0000313" key="5">
    <source>
        <dbReference type="EMBL" id="QFU98793.1"/>
    </source>
</evidence>
<protein>
    <submittedName>
        <fullName evidence="5">HTH-type transcriptional repressor</fullName>
    </submittedName>
</protein>
<dbReference type="OrthoDB" id="3226810at2"/>
<dbReference type="GO" id="GO:0000976">
    <property type="term" value="F:transcription cis-regulatory region binding"/>
    <property type="evidence" value="ECO:0007669"/>
    <property type="project" value="TreeGrafter"/>
</dbReference>
<evidence type="ECO:0000313" key="6">
    <source>
        <dbReference type="Proteomes" id="UP000326702"/>
    </source>
</evidence>